<feature type="region of interest" description="Disordered" evidence="1">
    <location>
        <begin position="46"/>
        <end position="65"/>
    </location>
</feature>
<gene>
    <name evidence="2" type="ORF">RM649_14775</name>
</gene>
<reference evidence="3" key="1">
    <citation type="submission" date="2023-07" db="EMBL/GenBank/DDBJ databases">
        <title>30 novel species of actinomycetes from the DSMZ collection.</title>
        <authorList>
            <person name="Nouioui I."/>
        </authorList>
    </citation>
    <scope>NUCLEOTIDE SEQUENCE [LARGE SCALE GENOMIC DNA]</scope>
    <source>
        <strain evidence="3">DSM 41770</strain>
    </source>
</reference>
<organism evidence="2 3">
    <name type="scientific">Streptomyces salyersiae</name>
    <dbReference type="NCBI Taxonomy" id="3075530"/>
    <lineage>
        <taxon>Bacteria</taxon>
        <taxon>Bacillati</taxon>
        <taxon>Actinomycetota</taxon>
        <taxon>Actinomycetes</taxon>
        <taxon>Kitasatosporales</taxon>
        <taxon>Streptomycetaceae</taxon>
        <taxon>Streptomyces</taxon>
    </lineage>
</organism>
<dbReference type="Proteomes" id="UP001183777">
    <property type="component" value="Unassembled WGS sequence"/>
</dbReference>
<protein>
    <recommendedName>
        <fullName evidence="4">PknH-like extracellular domain-containing protein</fullName>
    </recommendedName>
</protein>
<feature type="region of interest" description="Disordered" evidence="1">
    <location>
        <begin position="77"/>
        <end position="108"/>
    </location>
</feature>
<dbReference type="EMBL" id="JAVREX010000005">
    <property type="protein sequence ID" value="MDT0428907.1"/>
    <property type="molecule type" value="Genomic_DNA"/>
</dbReference>
<evidence type="ECO:0008006" key="4">
    <source>
        <dbReference type="Google" id="ProtNLM"/>
    </source>
</evidence>
<evidence type="ECO:0000313" key="2">
    <source>
        <dbReference type="EMBL" id="MDT0428907.1"/>
    </source>
</evidence>
<feature type="region of interest" description="Disordered" evidence="1">
    <location>
        <begin position="1"/>
        <end position="23"/>
    </location>
</feature>
<proteinExistence type="predicted"/>
<keyword evidence="3" id="KW-1185">Reference proteome</keyword>
<accession>A0ABU2RJ81</accession>
<dbReference type="RefSeq" id="WP_234460563.1">
    <property type="nucleotide sequence ID" value="NZ_JAVREX010000005.1"/>
</dbReference>
<evidence type="ECO:0000256" key="1">
    <source>
        <dbReference type="SAM" id="MobiDB-lite"/>
    </source>
</evidence>
<sequence>MHENGERRAATRNGTRRPRGPGVRDAARALVGLALFASLIGCTTDGGDGKERAAPPRFDATASPFTAEELRPRLLSGAEAGDGVERSDLDEDPDSLSVQGGTPDCEERAQYEGRLPVVDLMGTTRTAAAGYRHGKQLLVQRLYSDEPAALMTRTQALFTTLTACPRYTQIISFGDEGTAEYDVRAQRVEVPGTTGLTYGYLETKSQADVPGSTTATKVVAVLRGRVAVLLQGTPAMVDRALAPAVKKATS</sequence>
<comment type="caution">
    <text evidence="2">The sequence shown here is derived from an EMBL/GenBank/DDBJ whole genome shotgun (WGS) entry which is preliminary data.</text>
</comment>
<evidence type="ECO:0000313" key="3">
    <source>
        <dbReference type="Proteomes" id="UP001183777"/>
    </source>
</evidence>
<name>A0ABU2RJ81_9ACTN</name>